<sequence>MFPRVQSVTDELLEEIDRNMFHNPQGFRVDELIERYSVKVITQATLGYHSNAFSDKDDVTLRYMHAAHESASAENFATGLARLFPLLTSVLKPLDRKHKLWAGSLSRSAQCFVNLVKRDPQAACPVMRSLVAHSEITPEVSVSTSHTDSTSLPDKQSSHPPNPALIYTDQEKTEGVRLSEQDIVDQVMGLLNAGLGPLAVAMTFVLYCLATERQEQERVVEEIETITTSEDCVTLDELKRMKVLERFIMESMRMFPVAPGVSRECVKDCVLSGRTFTKGMVIRVMSGVMYKQEENFAQSRQFNPDRFPSSWLYGRSWYHEMACTSSLCRERHLQTGSEKR</sequence>
<keyword evidence="2" id="KW-0349">Heme</keyword>
<dbReference type="GO" id="GO:0016705">
    <property type="term" value="F:oxidoreductase activity, acting on paired donors, with incorporation or reduction of molecular oxygen"/>
    <property type="evidence" value="ECO:0007669"/>
    <property type="project" value="InterPro"/>
</dbReference>
<evidence type="ECO:0000256" key="3">
    <source>
        <dbReference type="ARBA" id="ARBA00022723"/>
    </source>
</evidence>
<dbReference type="Proteomes" id="UP000762676">
    <property type="component" value="Unassembled WGS sequence"/>
</dbReference>
<dbReference type="InterPro" id="IPR036396">
    <property type="entry name" value="Cyt_P450_sf"/>
</dbReference>
<dbReference type="InterPro" id="IPR050705">
    <property type="entry name" value="Cytochrome_P450_3A"/>
</dbReference>
<evidence type="ECO:0000256" key="6">
    <source>
        <dbReference type="SAM" id="MobiDB-lite"/>
    </source>
</evidence>
<keyword evidence="4" id="KW-0560">Oxidoreductase</keyword>
<name>A0AAV4EJI6_9GAST</name>
<protein>
    <submittedName>
        <fullName evidence="7">Cytochrome p450</fullName>
    </submittedName>
</protein>
<dbReference type="GO" id="GO:0008395">
    <property type="term" value="F:steroid hydroxylase activity"/>
    <property type="evidence" value="ECO:0007669"/>
    <property type="project" value="TreeGrafter"/>
</dbReference>
<dbReference type="Pfam" id="PF00067">
    <property type="entry name" value="p450"/>
    <property type="match status" value="1"/>
</dbReference>
<feature type="compositionally biased region" description="Low complexity" evidence="6">
    <location>
        <begin position="140"/>
        <end position="151"/>
    </location>
</feature>
<dbReference type="SUPFAM" id="SSF48264">
    <property type="entry name" value="Cytochrome P450"/>
    <property type="match status" value="1"/>
</dbReference>
<keyword evidence="5" id="KW-0408">Iron</keyword>
<evidence type="ECO:0000256" key="5">
    <source>
        <dbReference type="ARBA" id="ARBA00023004"/>
    </source>
</evidence>
<gene>
    <name evidence="7" type="ORF">ElyMa_000096200</name>
</gene>
<evidence type="ECO:0000256" key="4">
    <source>
        <dbReference type="ARBA" id="ARBA00023002"/>
    </source>
</evidence>
<dbReference type="AlphaFoldDB" id="A0AAV4EJI6"/>
<dbReference type="EMBL" id="BMAT01000170">
    <property type="protein sequence ID" value="GFR61138.1"/>
    <property type="molecule type" value="Genomic_DNA"/>
</dbReference>
<dbReference type="Gene3D" id="1.10.630.10">
    <property type="entry name" value="Cytochrome P450"/>
    <property type="match status" value="1"/>
</dbReference>
<evidence type="ECO:0000256" key="2">
    <source>
        <dbReference type="ARBA" id="ARBA00022617"/>
    </source>
</evidence>
<evidence type="ECO:0000313" key="7">
    <source>
        <dbReference type="EMBL" id="GFR61138.1"/>
    </source>
</evidence>
<evidence type="ECO:0000313" key="8">
    <source>
        <dbReference type="Proteomes" id="UP000762676"/>
    </source>
</evidence>
<dbReference type="GO" id="GO:0020037">
    <property type="term" value="F:heme binding"/>
    <property type="evidence" value="ECO:0007669"/>
    <property type="project" value="InterPro"/>
</dbReference>
<dbReference type="GO" id="GO:0005506">
    <property type="term" value="F:iron ion binding"/>
    <property type="evidence" value="ECO:0007669"/>
    <property type="project" value="InterPro"/>
</dbReference>
<dbReference type="PANTHER" id="PTHR24302">
    <property type="entry name" value="CYTOCHROME P450 FAMILY 3"/>
    <property type="match status" value="1"/>
</dbReference>
<reference evidence="7 8" key="1">
    <citation type="journal article" date="2021" name="Elife">
        <title>Chloroplast acquisition without the gene transfer in kleptoplastic sea slugs, Plakobranchus ocellatus.</title>
        <authorList>
            <person name="Maeda T."/>
            <person name="Takahashi S."/>
            <person name="Yoshida T."/>
            <person name="Shimamura S."/>
            <person name="Takaki Y."/>
            <person name="Nagai Y."/>
            <person name="Toyoda A."/>
            <person name="Suzuki Y."/>
            <person name="Arimoto A."/>
            <person name="Ishii H."/>
            <person name="Satoh N."/>
            <person name="Nishiyama T."/>
            <person name="Hasebe M."/>
            <person name="Maruyama T."/>
            <person name="Minagawa J."/>
            <person name="Obokata J."/>
            <person name="Shigenobu S."/>
        </authorList>
    </citation>
    <scope>NUCLEOTIDE SEQUENCE [LARGE SCALE GENOMIC DNA]</scope>
</reference>
<keyword evidence="3" id="KW-0479">Metal-binding</keyword>
<dbReference type="InterPro" id="IPR001128">
    <property type="entry name" value="Cyt_P450"/>
</dbReference>
<evidence type="ECO:0000256" key="1">
    <source>
        <dbReference type="ARBA" id="ARBA00010617"/>
    </source>
</evidence>
<feature type="region of interest" description="Disordered" evidence="6">
    <location>
        <begin position="138"/>
        <end position="171"/>
    </location>
</feature>
<comment type="similarity">
    <text evidence="1">Belongs to the cytochrome P450 family.</text>
</comment>
<proteinExistence type="inferred from homology"/>
<accession>A0AAV4EJI6</accession>
<dbReference type="PANTHER" id="PTHR24302:SF15">
    <property type="entry name" value="FATTY-ACID PEROXYGENASE"/>
    <property type="match status" value="1"/>
</dbReference>
<organism evidence="7 8">
    <name type="scientific">Elysia marginata</name>
    <dbReference type="NCBI Taxonomy" id="1093978"/>
    <lineage>
        <taxon>Eukaryota</taxon>
        <taxon>Metazoa</taxon>
        <taxon>Spiralia</taxon>
        <taxon>Lophotrochozoa</taxon>
        <taxon>Mollusca</taxon>
        <taxon>Gastropoda</taxon>
        <taxon>Heterobranchia</taxon>
        <taxon>Euthyneura</taxon>
        <taxon>Panpulmonata</taxon>
        <taxon>Sacoglossa</taxon>
        <taxon>Placobranchoidea</taxon>
        <taxon>Plakobranchidae</taxon>
        <taxon>Elysia</taxon>
    </lineage>
</organism>
<keyword evidence="8" id="KW-1185">Reference proteome</keyword>
<comment type="caution">
    <text evidence="7">The sequence shown here is derived from an EMBL/GenBank/DDBJ whole genome shotgun (WGS) entry which is preliminary data.</text>
</comment>